<keyword evidence="3" id="KW-1185">Reference proteome</keyword>
<dbReference type="AlphaFoldDB" id="A0AAN9LUD7"/>
<evidence type="ECO:0000313" key="2">
    <source>
        <dbReference type="EMBL" id="KAK7342565.1"/>
    </source>
</evidence>
<evidence type="ECO:0000313" key="3">
    <source>
        <dbReference type="Proteomes" id="UP001374584"/>
    </source>
</evidence>
<evidence type="ECO:0000256" key="1">
    <source>
        <dbReference type="SAM" id="SignalP"/>
    </source>
</evidence>
<dbReference type="EMBL" id="JAYMYR010000009">
    <property type="protein sequence ID" value="KAK7342565.1"/>
    <property type="molecule type" value="Genomic_DNA"/>
</dbReference>
<gene>
    <name evidence="2" type="ORF">VNO80_25520</name>
</gene>
<name>A0AAN9LUD7_PHACN</name>
<comment type="caution">
    <text evidence="2">The sequence shown here is derived from an EMBL/GenBank/DDBJ whole genome shotgun (WGS) entry which is preliminary data.</text>
</comment>
<reference evidence="2 3" key="1">
    <citation type="submission" date="2024-01" db="EMBL/GenBank/DDBJ databases">
        <title>The genomes of 5 underutilized Papilionoideae crops provide insights into root nodulation and disease resistanc.</title>
        <authorList>
            <person name="Jiang F."/>
        </authorList>
    </citation>
    <scope>NUCLEOTIDE SEQUENCE [LARGE SCALE GENOMIC DNA]</scope>
    <source>
        <strain evidence="2">JINMINGXINNONG_FW02</strain>
        <tissue evidence="2">Leaves</tissue>
    </source>
</reference>
<accession>A0AAN9LUD7</accession>
<sequence>MALEKVVLVALVFALIACNGFALDEDTCKQNDDCKGKLSLCKDSAICVDEVCKCRTTILGKPTRCVTAYDCPFVCAPPCDKQYCDPVDGKCKCLCH</sequence>
<keyword evidence="1" id="KW-0732">Signal</keyword>
<proteinExistence type="predicted"/>
<feature type="signal peptide" evidence="1">
    <location>
        <begin position="1"/>
        <end position="22"/>
    </location>
</feature>
<organism evidence="2 3">
    <name type="scientific">Phaseolus coccineus</name>
    <name type="common">Scarlet runner bean</name>
    <name type="synonym">Phaseolus multiflorus</name>
    <dbReference type="NCBI Taxonomy" id="3886"/>
    <lineage>
        <taxon>Eukaryota</taxon>
        <taxon>Viridiplantae</taxon>
        <taxon>Streptophyta</taxon>
        <taxon>Embryophyta</taxon>
        <taxon>Tracheophyta</taxon>
        <taxon>Spermatophyta</taxon>
        <taxon>Magnoliopsida</taxon>
        <taxon>eudicotyledons</taxon>
        <taxon>Gunneridae</taxon>
        <taxon>Pentapetalae</taxon>
        <taxon>rosids</taxon>
        <taxon>fabids</taxon>
        <taxon>Fabales</taxon>
        <taxon>Fabaceae</taxon>
        <taxon>Papilionoideae</taxon>
        <taxon>50 kb inversion clade</taxon>
        <taxon>NPAAA clade</taxon>
        <taxon>indigoferoid/millettioid clade</taxon>
        <taxon>Phaseoleae</taxon>
        <taxon>Phaseolus</taxon>
    </lineage>
</organism>
<feature type="chain" id="PRO_5043051789" evidence="1">
    <location>
        <begin position="23"/>
        <end position="96"/>
    </location>
</feature>
<dbReference type="PROSITE" id="PS51257">
    <property type="entry name" value="PROKAR_LIPOPROTEIN"/>
    <property type="match status" value="1"/>
</dbReference>
<protein>
    <submittedName>
        <fullName evidence="2">Uncharacterized protein</fullName>
    </submittedName>
</protein>
<dbReference type="Proteomes" id="UP001374584">
    <property type="component" value="Unassembled WGS sequence"/>
</dbReference>